<evidence type="ECO:0000256" key="8">
    <source>
        <dbReference type="ARBA" id="ARBA00022840"/>
    </source>
</evidence>
<evidence type="ECO:0000256" key="10">
    <source>
        <dbReference type="ARBA" id="ARBA00057735"/>
    </source>
</evidence>
<dbReference type="Gene3D" id="3.40.50.300">
    <property type="entry name" value="P-loop containing nucleotide triphosphate hydrolases"/>
    <property type="match status" value="1"/>
</dbReference>
<keyword evidence="6 11" id="KW-0547">Nucleotide-binding</keyword>
<dbReference type="PANTHER" id="PTHR10344:SF4">
    <property type="entry name" value="UMP-CMP KINASE 2, MITOCHONDRIAL"/>
    <property type="match status" value="1"/>
</dbReference>
<evidence type="ECO:0000256" key="2">
    <source>
        <dbReference type="ARBA" id="ARBA00012980"/>
    </source>
</evidence>
<dbReference type="GO" id="GO:0006235">
    <property type="term" value="P:dTTP biosynthetic process"/>
    <property type="evidence" value="ECO:0007669"/>
    <property type="project" value="UniProtKB-UniRule"/>
</dbReference>
<feature type="domain" description="Thymidylate kinase-like" evidence="12">
    <location>
        <begin position="8"/>
        <end position="200"/>
    </location>
</feature>
<evidence type="ECO:0000256" key="11">
    <source>
        <dbReference type="HAMAP-Rule" id="MF_00165"/>
    </source>
</evidence>
<accession>A0A2V1MX20</accession>
<dbReference type="RefSeq" id="WP_109250850.1">
    <property type="nucleotide sequence ID" value="NZ_QCXQ01000006.1"/>
</dbReference>
<keyword evidence="7 11" id="KW-0418">Kinase</keyword>
<evidence type="ECO:0000256" key="3">
    <source>
        <dbReference type="ARBA" id="ARBA00017144"/>
    </source>
</evidence>
<dbReference type="HAMAP" id="MF_00165">
    <property type="entry name" value="Thymidylate_kinase"/>
    <property type="match status" value="1"/>
</dbReference>
<dbReference type="PROSITE" id="PS01331">
    <property type="entry name" value="THYMIDYLATE_KINASE"/>
    <property type="match status" value="1"/>
</dbReference>
<comment type="catalytic activity">
    <reaction evidence="9 11">
        <text>dTMP + ATP = dTDP + ADP</text>
        <dbReference type="Rhea" id="RHEA:13517"/>
        <dbReference type="ChEBI" id="CHEBI:30616"/>
        <dbReference type="ChEBI" id="CHEBI:58369"/>
        <dbReference type="ChEBI" id="CHEBI:63528"/>
        <dbReference type="ChEBI" id="CHEBI:456216"/>
        <dbReference type="EC" id="2.7.4.9"/>
    </reaction>
</comment>
<dbReference type="InterPro" id="IPR018095">
    <property type="entry name" value="Thymidylate_kin_CS"/>
</dbReference>
<protein>
    <recommendedName>
        <fullName evidence="3 11">Thymidylate kinase</fullName>
        <ecNumber evidence="2 11">2.7.4.9</ecNumber>
    </recommendedName>
    <alternativeName>
        <fullName evidence="11">dTMP kinase</fullName>
    </alternativeName>
</protein>
<dbReference type="NCBIfam" id="TIGR00041">
    <property type="entry name" value="DTMP_kinase"/>
    <property type="match status" value="1"/>
</dbReference>
<keyword evidence="4 11" id="KW-0808">Transferase</keyword>
<dbReference type="EC" id="2.7.4.9" evidence="2 11"/>
<dbReference type="InterPro" id="IPR018094">
    <property type="entry name" value="Thymidylate_kinase"/>
</dbReference>
<evidence type="ECO:0000256" key="5">
    <source>
        <dbReference type="ARBA" id="ARBA00022727"/>
    </source>
</evidence>
<dbReference type="PANTHER" id="PTHR10344">
    <property type="entry name" value="THYMIDYLATE KINASE"/>
    <property type="match status" value="1"/>
</dbReference>
<keyword evidence="8 11" id="KW-0067">ATP-binding</keyword>
<dbReference type="AlphaFoldDB" id="A0A2V1MX20"/>
<keyword evidence="14" id="KW-1185">Reference proteome</keyword>
<evidence type="ECO:0000256" key="4">
    <source>
        <dbReference type="ARBA" id="ARBA00022679"/>
    </source>
</evidence>
<evidence type="ECO:0000313" key="13">
    <source>
        <dbReference type="EMBL" id="PWF99392.1"/>
    </source>
</evidence>
<dbReference type="GO" id="GO:0006233">
    <property type="term" value="P:dTDP biosynthetic process"/>
    <property type="evidence" value="ECO:0007669"/>
    <property type="project" value="InterPro"/>
</dbReference>
<reference evidence="13 14" key="1">
    <citation type="journal article" date="2018" name="Int. J. Syst. Evol. Microbiol.">
        <title>Lactobacillus bambusae sp. nov., isolated from a traditional fermented Ma-bamboo shoots of Taiwan.</title>
        <authorList>
            <person name="Wang L.-T."/>
        </authorList>
    </citation>
    <scope>NUCLEOTIDE SEQUENCE [LARGE SCALE GENOMIC DNA]</scope>
    <source>
        <strain evidence="13 14">BS-W1</strain>
    </source>
</reference>
<dbReference type="GO" id="GO:0005524">
    <property type="term" value="F:ATP binding"/>
    <property type="evidence" value="ECO:0007669"/>
    <property type="project" value="UniProtKB-UniRule"/>
</dbReference>
<gene>
    <name evidence="11" type="primary">tmk</name>
    <name evidence="13" type="ORF">DCM90_08030</name>
</gene>
<dbReference type="GO" id="GO:0006227">
    <property type="term" value="P:dUDP biosynthetic process"/>
    <property type="evidence" value="ECO:0007669"/>
    <property type="project" value="TreeGrafter"/>
</dbReference>
<dbReference type="EMBL" id="QCXQ01000006">
    <property type="protein sequence ID" value="PWF99392.1"/>
    <property type="molecule type" value="Genomic_DNA"/>
</dbReference>
<evidence type="ECO:0000256" key="6">
    <source>
        <dbReference type="ARBA" id="ARBA00022741"/>
    </source>
</evidence>
<name>A0A2V1MX20_9LACO</name>
<evidence type="ECO:0000313" key="14">
    <source>
        <dbReference type="Proteomes" id="UP000245080"/>
    </source>
</evidence>
<feature type="binding site" evidence="11">
    <location>
        <begin position="10"/>
        <end position="17"/>
    </location>
    <ligand>
        <name>ATP</name>
        <dbReference type="ChEBI" id="CHEBI:30616"/>
    </ligand>
</feature>
<comment type="similarity">
    <text evidence="1 11">Belongs to the thymidylate kinase family.</text>
</comment>
<proteinExistence type="inferred from homology"/>
<dbReference type="InterPro" id="IPR027417">
    <property type="entry name" value="P-loop_NTPase"/>
</dbReference>
<dbReference type="OrthoDB" id="9774907at2"/>
<dbReference type="GO" id="GO:0005829">
    <property type="term" value="C:cytosol"/>
    <property type="evidence" value="ECO:0007669"/>
    <property type="project" value="TreeGrafter"/>
</dbReference>
<keyword evidence="5 11" id="KW-0545">Nucleotide biosynthesis</keyword>
<comment type="function">
    <text evidence="10 11">Phosphorylation of dTMP to form dTDP in both de novo and salvage pathways of dTTP synthesis.</text>
</comment>
<dbReference type="GO" id="GO:0004798">
    <property type="term" value="F:dTMP kinase activity"/>
    <property type="evidence" value="ECO:0007669"/>
    <property type="project" value="UniProtKB-UniRule"/>
</dbReference>
<organism evidence="13 14">
    <name type="scientific">Levilactobacillus bambusae</name>
    <dbReference type="NCBI Taxonomy" id="2024736"/>
    <lineage>
        <taxon>Bacteria</taxon>
        <taxon>Bacillati</taxon>
        <taxon>Bacillota</taxon>
        <taxon>Bacilli</taxon>
        <taxon>Lactobacillales</taxon>
        <taxon>Lactobacillaceae</taxon>
        <taxon>Levilactobacillus</taxon>
    </lineage>
</organism>
<dbReference type="Pfam" id="PF02223">
    <property type="entry name" value="Thymidylate_kin"/>
    <property type="match status" value="1"/>
</dbReference>
<evidence type="ECO:0000256" key="7">
    <source>
        <dbReference type="ARBA" id="ARBA00022777"/>
    </source>
</evidence>
<evidence type="ECO:0000259" key="12">
    <source>
        <dbReference type="Pfam" id="PF02223"/>
    </source>
</evidence>
<dbReference type="SUPFAM" id="SSF52540">
    <property type="entry name" value="P-loop containing nucleoside triphosphate hydrolases"/>
    <property type="match status" value="1"/>
</dbReference>
<evidence type="ECO:0000256" key="9">
    <source>
        <dbReference type="ARBA" id="ARBA00048743"/>
    </source>
</evidence>
<dbReference type="FunFam" id="3.40.50.300:FF:000225">
    <property type="entry name" value="Thymidylate kinase"/>
    <property type="match status" value="1"/>
</dbReference>
<evidence type="ECO:0000256" key="1">
    <source>
        <dbReference type="ARBA" id="ARBA00009776"/>
    </source>
</evidence>
<sequence>MPGKFITFEGPDGAGKTSVMKAVSQQLQVELGDQLVVTREPGGNPISEAIRQIILDKNNTAMDVRTEALLYAAARRQHLSETILPALAANKLVLCDRYIDSSVVYQGAGREIGERAVYDMNQFATEGLMPDLTLYFEVPVEVGLARIAKNRPSQAQDRLDLEQAAFHERVHDAYLKLVAGDPKRIKVIDATAPLEQVEQETLTIIKNSASSYFK</sequence>
<dbReference type="Proteomes" id="UP000245080">
    <property type="component" value="Unassembled WGS sequence"/>
</dbReference>
<dbReference type="CDD" id="cd01672">
    <property type="entry name" value="TMPK"/>
    <property type="match status" value="1"/>
</dbReference>
<comment type="caution">
    <text evidence="13">The sequence shown here is derived from an EMBL/GenBank/DDBJ whole genome shotgun (WGS) entry which is preliminary data.</text>
</comment>
<dbReference type="InterPro" id="IPR039430">
    <property type="entry name" value="Thymidylate_kin-like_dom"/>
</dbReference>